<dbReference type="Pfam" id="PF16594">
    <property type="entry name" value="ATP-synt_Z"/>
    <property type="match status" value="1"/>
</dbReference>
<feature type="region of interest" description="Disordered" evidence="1">
    <location>
        <begin position="1"/>
        <end position="22"/>
    </location>
</feature>
<dbReference type="InterPro" id="IPR032238">
    <property type="entry name" value="ATP-synth_Z"/>
</dbReference>
<evidence type="ECO:0000256" key="2">
    <source>
        <dbReference type="SAM" id="Phobius"/>
    </source>
</evidence>
<proteinExistence type="predicted"/>
<keyword evidence="2" id="KW-0812">Transmembrane</keyword>
<accession>A0A833QE18</accession>
<dbReference type="PANTHER" id="PTHR35165:SF1">
    <property type="entry name" value="OS04G0577375 PROTEIN"/>
    <property type="match status" value="1"/>
</dbReference>
<name>A0A833QE18_9POAL</name>
<feature type="compositionally biased region" description="Basic and acidic residues" evidence="1">
    <location>
        <begin position="1"/>
        <end position="14"/>
    </location>
</feature>
<reference evidence="3" key="1">
    <citation type="submission" date="2020-01" db="EMBL/GenBank/DDBJ databases">
        <title>Genome sequence of Kobresia littledalei, the first chromosome-level genome in the family Cyperaceae.</title>
        <authorList>
            <person name="Qu G."/>
        </authorList>
    </citation>
    <scope>NUCLEOTIDE SEQUENCE</scope>
    <source>
        <strain evidence="3">C.B.Clarke</strain>
        <tissue evidence="3">Leaf</tissue>
    </source>
</reference>
<dbReference type="Proteomes" id="UP000623129">
    <property type="component" value="Unassembled WGS sequence"/>
</dbReference>
<dbReference type="OrthoDB" id="1423823at2759"/>
<dbReference type="EMBL" id="SWLB01000021">
    <property type="protein sequence ID" value="KAF3325075.1"/>
    <property type="molecule type" value="Genomic_DNA"/>
</dbReference>
<gene>
    <name evidence="3" type="ORF">FCM35_KLT11232</name>
</gene>
<dbReference type="PANTHER" id="PTHR35165">
    <property type="entry name" value="OS08G0113900 PROTEIN"/>
    <property type="match status" value="1"/>
</dbReference>
<evidence type="ECO:0000256" key="1">
    <source>
        <dbReference type="SAM" id="MobiDB-lite"/>
    </source>
</evidence>
<keyword evidence="4" id="KW-1185">Reference proteome</keyword>
<feature type="transmembrane region" description="Helical" evidence="2">
    <location>
        <begin position="27"/>
        <end position="50"/>
    </location>
</feature>
<dbReference type="AlphaFoldDB" id="A0A833QE18"/>
<protein>
    <submittedName>
        <fullName evidence="3">Uncharacterized protein</fullName>
    </submittedName>
</protein>
<comment type="caution">
    <text evidence="3">The sequence shown here is derived from an EMBL/GenBank/DDBJ whole genome shotgun (WGS) entry which is preliminary data.</text>
</comment>
<keyword evidence="2" id="KW-1133">Transmembrane helix</keyword>
<feature type="transmembrane region" description="Helical" evidence="2">
    <location>
        <begin position="57"/>
        <end position="79"/>
    </location>
</feature>
<sequence>MEKQQQNLKQDHQLHPKPVSPDNPTKVLAICSLLVFLSGTAVIVCWSILFHPSNRQLWMVPFGLVLIGTPITVWCSVLASDSSRLVELMPRRFGPDRRLVVPVVAVVQPDLEK</sequence>
<evidence type="ECO:0000313" key="4">
    <source>
        <dbReference type="Proteomes" id="UP000623129"/>
    </source>
</evidence>
<evidence type="ECO:0000313" key="3">
    <source>
        <dbReference type="EMBL" id="KAF3325075.1"/>
    </source>
</evidence>
<keyword evidence="2" id="KW-0472">Membrane</keyword>
<organism evidence="3 4">
    <name type="scientific">Carex littledalei</name>
    <dbReference type="NCBI Taxonomy" id="544730"/>
    <lineage>
        <taxon>Eukaryota</taxon>
        <taxon>Viridiplantae</taxon>
        <taxon>Streptophyta</taxon>
        <taxon>Embryophyta</taxon>
        <taxon>Tracheophyta</taxon>
        <taxon>Spermatophyta</taxon>
        <taxon>Magnoliopsida</taxon>
        <taxon>Liliopsida</taxon>
        <taxon>Poales</taxon>
        <taxon>Cyperaceae</taxon>
        <taxon>Cyperoideae</taxon>
        <taxon>Cariceae</taxon>
        <taxon>Carex</taxon>
        <taxon>Carex subgen. Euthyceras</taxon>
    </lineage>
</organism>